<feature type="domain" description="Peptidase S8/S53" evidence="9">
    <location>
        <begin position="154"/>
        <end position="396"/>
    </location>
</feature>
<dbReference type="InterPro" id="IPR000209">
    <property type="entry name" value="Peptidase_S8/S53_dom"/>
</dbReference>
<dbReference type="PROSITE" id="PS00137">
    <property type="entry name" value="SUBTILASE_HIS"/>
    <property type="match status" value="1"/>
</dbReference>
<feature type="signal peptide" evidence="8">
    <location>
        <begin position="1"/>
        <end position="19"/>
    </location>
</feature>
<evidence type="ECO:0000259" key="9">
    <source>
        <dbReference type="Pfam" id="PF00082"/>
    </source>
</evidence>
<dbReference type="SUPFAM" id="SSF52743">
    <property type="entry name" value="Subtilisin-like"/>
    <property type="match status" value="1"/>
</dbReference>
<evidence type="ECO:0000256" key="8">
    <source>
        <dbReference type="SAM" id="SignalP"/>
    </source>
</evidence>
<keyword evidence="12" id="KW-1185">Reference proteome</keyword>
<protein>
    <submittedName>
        <fullName evidence="11">Alkaline protease</fullName>
    </submittedName>
</protein>
<evidence type="ECO:0000256" key="2">
    <source>
        <dbReference type="ARBA" id="ARBA00022670"/>
    </source>
</evidence>
<feature type="active site" description="Charge relay system" evidence="6">
    <location>
        <position position="161"/>
    </location>
</feature>
<evidence type="ECO:0000313" key="11">
    <source>
        <dbReference type="EMBL" id="KAI3559697.1"/>
    </source>
</evidence>
<dbReference type="PROSITE" id="PS51892">
    <property type="entry name" value="SUBTILASE"/>
    <property type="match status" value="1"/>
</dbReference>
<dbReference type="InterPro" id="IPR022398">
    <property type="entry name" value="Peptidase_S8_His-AS"/>
</dbReference>
<comment type="caution">
    <text evidence="11">The sequence shown here is derived from an EMBL/GenBank/DDBJ whole genome shotgun (WGS) entry which is preliminary data.</text>
</comment>
<proteinExistence type="inferred from homology"/>
<keyword evidence="2 6" id="KW-0645">Protease</keyword>
<dbReference type="CDD" id="cd04077">
    <property type="entry name" value="Peptidases_S8_PCSK9_ProteinaseK_like"/>
    <property type="match status" value="1"/>
</dbReference>
<dbReference type="InterPro" id="IPR036852">
    <property type="entry name" value="Peptidase_S8/S53_dom_sf"/>
</dbReference>
<keyword evidence="5 6" id="KW-0720">Serine protease</keyword>
<dbReference type="Gene3D" id="3.40.50.200">
    <property type="entry name" value="Peptidase S8/S53 domain"/>
    <property type="match status" value="1"/>
</dbReference>
<dbReference type="EMBL" id="SDAQ01000001">
    <property type="protein sequence ID" value="KAI3559697.1"/>
    <property type="molecule type" value="Genomic_DNA"/>
</dbReference>
<evidence type="ECO:0000259" key="10">
    <source>
        <dbReference type="Pfam" id="PF05922"/>
    </source>
</evidence>
<dbReference type="Pfam" id="PF00082">
    <property type="entry name" value="Peptidase_S8"/>
    <property type="match status" value="1"/>
</dbReference>
<keyword evidence="4 6" id="KW-0378">Hydrolase</keyword>
<dbReference type="InterPro" id="IPR034193">
    <property type="entry name" value="PCSK9_ProteinaseK-like"/>
</dbReference>
<evidence type="ECO:0000256" key="4">
    <source>
        <dbReference type="ARBA" id="ARBA00022801"/>
    </source>
</evidence>
<gene>
    <name evidence="11" type="ORF">CABS02_00672</name>
</gene>
<evidence type="ECO:0000256" key="3">
    <source>
        <dbReference type="ARBA" id="ARBA00022729"/>
    </source>
</evidence>
<dbReference type="InterPro" id="IPR015500">
    <property type="entry name" value="Peptidase_S8_subtilisin-rel"/>
</dbReference>
<dbReference type="OrthoDB" id="206201at2759"/>
<feature type="chain" id="PRO_5040243639" evidence="8">
    <location>
        <begin position="20"/>
        <end position="432"/>
    </location>
</feature>
<dbReference type="Pfam" id="PF05922">
    <property type="entry name" value="Inhibitor_I9"/>
    <property type="match status" value="1"/>
</dbReference>
<evidence type="ECO:0000256" key="1">
    <source>
        <dbReference type="ARBA" id="ARBA00011073"/>
    </source>
</evidence>
<dbReference type="InterPro" id="IPR050131">
    <property type="entry name" value="Peptidase_S8_subtilisin-like"/>
</dbReference>
<name>A0A9Q0BAY2_9PEZI</name>
<dbReference type="PANTHER" id="PTHR43806:SF58">
    <property type="entry name" value="ALKALINE PROTEASE 1-RELATED"/>
    <property type="match status" value="1"/>
</dbReference>
<feature type="active site" description="Charge relay system" evidence="6">
    <location>
        <position position="194"/>
    </location>
</feature>
<evidence type="ECO:0000256" key="6">
    <source>
        <dbReference type="PROSITE-ProRule" id="PRU01240"/>
    </source>
</evidence>
<keyword evidence="3 8" id="KW-0732">Signal</keyword>
<organism evidence="11 12">
    <name type="scientific">Colletotrichum abscissum</name>
    <dbReference type="NCBI Taxonomy" id="1671311"/>
    <lineage>
        <taxon>Eukaryota</taxon>
        <taxon>Fungi</taxon>
        <taxon>Dikarya</taxon>
        <taxon>Ascomycota</taxon>
        <taxon>Pezizomycotina</taxon>
        <taxon>Sordariomycetes</taxon>
        <taxon>Hypocreomycetidae</taxon>
        <taxon>Glomerellales</taxon>
        <taxon>Glomerellaceae</taxon>
        <taxon>Colletotrichum</taxon>
        <taxon>Colletotrichum acutatum species complex</taxon>
    </lineage>
</organism>
<evidence type="ECO:0000313" key="12">
    <source>
        <dbReference type="Proteomes" id="UP001056436"/>
    </source>
</evidence>
<dbReference type="InterPro" id="IPR023828">
    <property type="entry name" value="Peptidase_S8_Ser-AS"/>
</dbReference>
<feature type="active site" description="Charge relay system" evidence="6">
    <location>
        <position position="375"/>
    </location>
</feature>
<dbReference type="PANTHER" id="PTHR43806">
    <property type="entry name" value="PEPTIDASE S8"/>
    <property type="match status" value="1"/>
</dbReference>
<reference evidence="11" key="1">
    <citation type="submission" date="2019-01" db="EMBL/GenBank/DDBJ databases">
        <title>Colletotrichum abscissum LGMF1257.</title>
        <authorList>
            <person name="Baroncelli R."/>
        </authorList>
    </citation>
    <scope>NUCLEOTIDE SEQUENCE</scope>
    <source>
        <strain evidence="11">Ca142</strain>
    </source>
</reference>
<dbReference type="SUPFAM" id="SSF54897">
    <property type="entry name" value="Protease propeptides/inhibitors"/>
    <property type="match status" value="1"/>
</dbReference>
<dbReference type="Proteomes" id="UP001056436">
    <property type="component" value="Unassembled WGS sequence"/>
</dbReference>
<dbReference type="PROSITE" id="PS00138">
    <property type="entry name" value="SUBTILASE_SER"/>
    <property type="match status" value="1"/>
</dbReference>
<feature type="domain" description="Inhibitor I9" evidence="10">
    <location>
        <begin position="36"/>
        <end position="114"/>
    </location>
</feature>
<dbReference type="GO" id="GO:0004252">
    <property type="term" value="F:serine-type endopeptidase activity"/>
    <property type="evidence" value="ECO:0007669"/>
    <property type="project" value="UniProtKB-UniRule"/>
</dbReference>
<dbReference type="AlphaFoldDB" id="A0A9Q0BAY2"/>
<sequence length="432" mass="45018">MSNVKRIVVLLGFSSGILASPLIAKVSSEGTIIPDKYIVRVASGTHDTDFESHLSWVTNVHKRSLSRRSTAGVEKTFSVGDFKAYAGEFDSETIAEIEKDGSAVSVEPDRVVEAAALVTQAAAPWGLSSLSSTTPLADGSSSSPYIFDSTAGEGTYAYVLDSGVTIEHAELGGRAIRGYNAWEPNYPFEDEFGHGSHVAGIIGAATYGVAKKATVVDVKVVRGLGYSTVAHVLDGYSWAVNNITNTPGRVSKAVINMSLGELNTSTRTRDLGLCSERLADFTKAFPKSDAMNSAVDAAFDLGVATVVGAGNDGKDASTKSPASAQKAITVGAVAWNWTRADWSNFGADVNIFAPGLDIPSLWRQPGQVSVVSGTSMATPHVAGLVAYLQALYPLENAAAVVEKLNELAFKGVVGNPGSGSANVLAHSGVVSV</sequence>
<dbReference type="GO" id="GO:0005576">
    <property type="term" value="C:extracellular region"/>
    <property type="evidence" value="ECO:0007669"/>
    <property type="project" value="UniProtKB-ARBA"/>
</dbReference>
<dbReference type="PROSITE" id="PS00136">
    <property type="entry name" value="SUBTILASE_ASP"/>
    <property type="match status" value="1"/>
</dbReference>
<dbReference type="GO" id="GO:0006508">
    <property type="term" value="P:proteolysis"/>
    <property type="evidence" value="ECO:0007669"/>
    <property type="project" value="UniProtKB-KW"/>
</dbReference>
<comment type="similarity">
    <text evidence="1 6 7">Belongs to the peptidase S8 family.</text>
</comment>
<dbReference type="InterPro" id="IPR010259">
    <property type="entry name" value="S8pro/Inhibitor_I9"/>
</dbReference>
<accession>A0A9Q0BAY2</accession>
<evidence type="ECO:0000256" key="7">
    <source>
        <dbReference type="RuleBase" id="RU003355"/>
    </source>
</evidence>
<dbReference type="PRINTS" id="PR00723">
    <property type="entry name" value="SUBTILISIN"/>
</dbReference>
<dbReference type="InterPro" id="IPR023827">
    <property type="entry name" value="Peptidase_S8_Asp-AS"/>
</dbReference>
<evidence type="ECO:0000256" key="5">
    <source>
        <dbReference type="ARBA" id="ARBA00022825"/>
    </source>
</evidence>